<dbReference type="InterPro" id="IPR006140">
    <property type="entry name" value="D-isomer_DH_NAD-bd"/>
</dbReference>
<dbReference type="GO" id="GO:0016616">
    <property type="term" value="F:oxidoreductase activity, acting on the CH-OH group of donors, NAD or NADP as acceptor"/>
    <property type="evidence" value="ECO:0007669"/>
    <property type="project" value="InterPro"/>
</dbReference>
<dbReference type="PROSITE" id="PS00671">
    <property type="entry name" value="D_2_HYDROXYACID_DH_3"/>
    <property type="match status" value="1"/>
</dbReference>
<accession>A0A437QDU0</accession>
<evidence type="ECO:0000259" key="6">
    <source>
        <dbReference type="Pfam" id="PF02826"/>
    </source>
</evidence>
<evidence type="ECO:0000256" key="1">
    <source>
        <dbReference type="ARBA" id="ARBA00005854"/>
    </source>
</evidence>
<evidence type="ECO:0000256" key="2">
    <source>
        <dbReference type="ARBA" id="ARBA00023002"/>
    </source>
</evidence>
<dbReference type="InterPro" id="IPR050418">
    <property type="entry name" value="D-iso_2-hydroxyacid_DH_PdxB"/>
</dbReference>
<reference evidence="7 8" key="1">
    <citation type="submission" date="2019-01" db="EMBL/GenBank/DDBJ databases">
        <authorList>
            <person name="Chen W.-M."/>
        </authorList>
    </citation>
    <scope>NUCLEOTIDE SEQUENCE [LARGE SCALE GENOMIC DNA]</scope>
    <source>
        <strain evidence="7 8">HPM-16</strain>
    </source>
</reference>
<evidence type="ECO:0000313" key="8">
    <source>
        <dbReference type="Proteomes" id="UP000282818"/>
    </source>
</evidence>
<dbReference type="Pfam" id="PF02826">
    <property type="entry name" value="2-Hacid_dh_C"/>
    <property type="match status" value="1"/>
</dbReference>
<dbReference type="Gene3D" id="3.40.50.720">
    <property type="entry name" value="NAD(P)-binding Rossmann-like Domain"/>
    <property type="match status" value="2"/>
</dbReference>
<dbReference type="InterPro" id="IPR029753">
    <property type="entry name" value="D-isomer_DH_CS"/>
</dbReference>
<dbReference type="EMBL" id="SACQ01000001">
    <property type="protein sequence ID" value="RVU32646.1"/>
    <property type="molecule type" value="Genomic_DNA"/>
</dbReference>
<dbReference type="PANTHER" id="PTHR43761:SF1">
    <property type="entry name" value="D-ISOMER SPECIFIC 2-HYDROXYACID DEHYDROGENASE CATALYTIC DOMAIN-CONTAINING PROTEIN-RELATED"/>
    <property type="match status" value="1"/>
</dbReference>
<dbReference type="SUPFAM" id="SSF52283">
    <property type="entry name" value="Formate/glycerate dehydrogenase catalytic domain-like"/>
    <property type="match status" value="1"/>
</dbReference>
<dbReference type="Proteomes" id="UP000282818">
    <property type="component" value="Unassembled WGS sequence"/>
</dbReference>
<dbReference type="InterPro" id="IPR036291">
    <property type="entry name" value="NAD(P)-bd_dom_sf"/>
</dbReference>
<dbReference type="InterPro" id="IPR006139">
    <property type="entry name" value="D-isomer_2_OHA_DH_cat_dom"/>
</dbReference>
<evidence type="ECO:0000313" key="7">
    <source>
        <dbReference type="EMBL" id="RVU32646.1"/>
    </source>
</evidence>
<dbReference type="PANTHER" id="PTHR43761">
    <property type="entry name" value="D-ISOMER SPECIFIC 2-HYDROXYACID DEHYDROGENASE FAMILY PROTEIN (AFU_ORTHOLOGUE AFUA_1G13630)"/>
    <property type="match status" value="1"/>
</dbReference>
<evidence type="ECO:0000256" key="3">
    <source>
        <dbReference type="ARBA" id="ARBA00023027"/>
    </source>
</evidence>
<protein>
    <submittedName>
        <fullName evidence="7">2-hydroxyacid dehydrogenase</fullName>
    </submittedName>
</protein>
<dbReference type="CDD" id="cd12162">
    <property type="entry name" value="2-Hacid_dh_4"/>
    <property type="match status" value="1"/>
</dbReference>
<dbReference type="Pfam" id="PF00389">
    <property type="entry name" value="2-Hacid_dh"/>
    <property type="match status" value="1"/>
</dbReference>
<comment type="caution">
    <text evidence="7">The sequence shown here is derived from an EMBL/GenBank/DDBJ whole genome shotgun (WGS) entry which is preliminary data.</text>
</comment>
<gene>
    <name evidence="7" type="ORF">EOE65_03040</name>
</gene>
<comment type="similarity">
    <text evidence="1 4">Belongs to the D-isomer specific 2-hydroxyacid dehydrogenase family.</text>
</comment>
<evidence type="ECO:0000256" key="4">
    <source>
        <dbReference type="RuleBase" id="RU003719"/>
    </source>
</evidence>
<proteinExistence type="inferred from homology"/>
<dbReference type="GO" id="GO:0051287">
    <property type="term" value="F:NAD binding"/>
    <property type="evidence" value="ECO:0007669"/>
    <property type="project" value="InterPro"/>
</dbReference>
<name>A0A437QDU0_9GAMM</name>
<keyword evidence="3" id="KW-0520">NAD</keyword>
<keyword evidence="8" id="KW-1185">Reference proteome</keyword>
<feature type="domain" description="D-isomer specific 2-hydroxyacid dehydrogenase NAD-binding" evidence="6">
    <location>
        <begin position="106"/>
        <end position="284"/>
    </location>
</feature>
<keyword evidence="2 4" id="KW-0560">Oxidoreductase</keyword>
<dbReference type="NCBIfam" id="NF005069">
    <property type="entry name" value="PRK06487.1"/>
    <property type="match status" value="1"/>
</dbReference>
<evidence type="ECO:0000259" key="5">
    <source>
        <dbReference type="Pfam" id="PF00389"/>
    </source>
</evidence>
<organism evidence="7 8">
    <name type="scientific">Neptunomonas marina</name>
    <dbReference type="NCBI Taxonomy" id="1815562"/>
    <lineage>
        <taxon>Bacteria</taxon>
        <taxon>Pseudomonadati</taxon>
        <taxon>Pseudomonadota</taxon>
        <taxon>Gammaproteobacteria</taxon>
        <taxon>Oceanospirillales</taxon>
        <taxon>Oceanospirillaceae</taxon>
        <taxon>Neptunomonas</taxon>
    </lineage>
</organism>
<dbReference type="SUPFAM" id="SSF51735">
    <property type="entry name" value="NAD(P)-binding Rossmann-fold domains"/>
    <property type="match status" value="1"/>
</dbReference>
<feature type="domain" description="D-isomer specific 2-hydroxyacid dehydrogenase catalytic" evidence="5">
    <location>
        <begin position="12"/>
        <end position="307"/>
    </location>
</feature>
<sequence length="315" mass="33723">MKAVFLDLQSLDDLDLSALEASVDELVTYMGTTAAEVAERIQDADVVITNKVVLNAEQIAAASQLKMIAVVATGVNNIDLDAAKRRNIAVYNCQAYGVPSVVQHTVSLMLALHTNLLNYDRAVREGEWQKSPQFCLLDYPIRELAGRTLGVIGYGALGRGVAEIARAFGMQVLVAARDEHDKRPGRLQLADLLPQVDVLTIHCPLTASTQDLIDEAALAQMKSDAVLINVARGGVVNELALAAALREGRLAGAATDVLTQEPPTDDNPLLAGDIPNLIVTPHSAWGSKEARQRIIGQTADNILAFKADKGGYRVA</sequence>
<dbReference type="AlphaFoldDB" id="A0A437QDU0"/>
<dbReference type="RefSeq" id="WP_127692815.1">
    <property type="nucleotide sequence ID" value="NZ_SACQ01000001.1"/>
</dbReference>